<dbReference type="NCBIfam" id="TIGR01726">
    <property type="entry name" value="HEQRo_perm_3TM"/>
    <property type="match status" value="1"/>
</dbReference>
<feature type="domain" description="ABC transmembrane type-1" evidence="10">
    <location>
        <begin position="37"/>
        <end position="231"/>
    </location>
</feature>
<dbReference type="EMBL" id="JAGFNZ010000004">
    <property type="protein sequence ID" value="MBW7573485.1"/>
    <property type="molecule type" value="Genomic_DNA"/>
</dbReference>
<reference evidence="11 12" key="1">
    <citation type="submission" date="2021-03" db="EMBL/GenBank/DDBJ databases">
        <title>Caproiciproducens sp. nov. isolated from feces of cow.</title>
        <authorList>
            <person name="Choi J.-Y."/>
        </authorList>
    </citation>
    <scope>NUCLEOTIDE SEQUENCE [LARGE SCALE GENOMIC DNA]</scope>
    <source>
        <strain evidence="11 12">AGMB10547</strain>
    </source>
</reference>
<accession>A0ABS7DRR4</accession>
<keyword evidence="4" id="KW-1003">Cell membrane</keyword>
<evidence type="ECO:0000313" key="12">
    <source>
        <dbReference type="Proteomes" id="UP000719942"/>
    </source>
</evidence>
<feature type="transmembrane region" description="Helical" evidence="9">
    <location>
        <begin position="74"/>
        <end position="102"/>
    </location>
</feature>
<keyword evidence="6" id="KW-0029">Amino-acid transport</keyword>
<keyword evidence="5 9" id="KW-0812">Transmembrane</keyword>
<evidence type="ECO:0000313" key="11">
    <source>
        <dbReference type="EMBL" id="MBW7573485.1"/>
    </source>
</evidence>
<feature type="transmembrane region" description="Helical" evidence="9">
    <location>
        <begin position="213"/>
        <end position="234"/>
    </location>
</feature>
<comment type="caution">
    <text evidence="11">The sequence shown here is derived from an EMBL/GenBank/DDBJ whole genome shotgun (WGS) entry which is preliminary data.</text>
</comment>
<name>A0ABS7DRR4_9FIRM</name>
<protein>
    <submittedName>
        <fullName evidence="11">Amino acid ABC transporter permease</fullName>
    </submittedName>
</protein>
<dbReference type="InterPro" id="IPR010065">
    <property type="entry name" value="AA_ABC_transptr_permease_3TM"/>
</dbReference>
<sequence length="244" mass="26917">MYALTAALPLAYFSEFPQKFYDSFILKNRYTNIVFGLGNTLMITFFAVIIGIILGTIVALVKVTHNNDKSKLKFLNAVCSIYLTVIRGTPVVVQLMIMWYIVFQPPVNLDRVVAAIFAFGINSGAYVAEVIRSGIQSVDKGQVEAGRSLGLNQRDTMVKIVFPQALKNVLPAIGNEFIALLKETSVAGYIAIQDLTKGGDIIRSITYDPYTSLLAVAGIYLLIVMGLTALLGKLERRLRRSDNR</sequence>
<keyword evidence="8 9" id="KW-0472">Membrane</keyword>
<keyword evidence="3 9" id="KW-0813">Transport</keyword>
<dbReference type="PANTHER" id="PTHR30614:SF20">
    <property type="entry name" value="GLUTAMINE TRANSPORT SYSTEM PERMEASE PROTEIN GLNP"/>
    <property type="match status" value="1"/>
</dbReference>
<evidence type="ECO:0000256" key="4">
    <source>
        <dbReference type="ARBA" id="ARBA00022475"/>
    </source>
</evidence>
<evidence type="ECO:0000256" key="3">
    <source>
        <dbReference type="ARBA" id="ARBA00022448"/>
    </source>
</evidence>
<dbReference type="Proteomes" id="UP000719942">
    <property type="component" value="Unassembled WGS sequence"/>
</dbReference>
<evidence type="ECO:0000259" key="10">
    <source>
        <dbReference type="PROSITE" id="PS50928"/>
    </source>
</evidence>
<evidence type="ECO:0000256" key="9">
    <source>
        <dbReference type="RuleBase" id="RU363032"/>
    </source>
</evidence>
<evidence type="ECO:0000256" key="6">
    <source>
        <dbReference type="ARBA" id="ARBA00022970"/>
    </source>
</evidence>
<organism evidence="11 12">
    <name type="scientific">Caproiciproducens faecalis</name>
    <dbReference type="NCBI Taxonomy" id="2820301"/>
    <lineage>
        <taxon>Bacteria</taxon>
        <taxon>Bacillati</taxon>
        <taxon>Bacillota</taxon>
        <taxon>Clostridia</taxon>
        <taxon>Eubacteriales</taxon>
        <taxon>Acutalibacteraceae</taxon>
        <taxon>Caproiciproducens</taxon>
    </lineage>
</organism>
<comment type="subcellular location">
    <subcellularLocation>
        <location evidence="1 9">Cell membrane</location>
        <topology evidence="1 9">Multi-pass membrane protein</topology>
    </subcellularLocation>
</comment>
<dbReference type="PANTHER" id="PTHR30614">
    <property type="entry name" value="MEMBRANE COMPONENT OF AMINO ACID ABC TRANSPORTER"/>
    <property type="match status" value="1"/>
</dbReference>
<evidence type="ECO:0000256" key="5">
    <source>
        <dbReference type="ARBA" id="ARBA00022692"/>
    </source>
</evidence>
<dbReference type="RefSeq" id="WP_219965877.1">
    <property type="nucleotide sequence ID" value="NZ_JAGFNZ010000004.1"/>
</dbReference>
<evidence type="ECO:0000256" key="2">
    <source>
        <dbReference type="ARBA" id="ARBA00010072"/>
    </source>
</evidence>
<dbReference type="InterPro" id="IPR043429">
    <property type="entry name" value="ArtM/GltK/GlnP/TcyL/YhdX-like"/>
</dbReference>
<keyword evidence="12" id="KW-1185">Reference proteome</keyword>
<proteinExistence type="inferred from homology"/>
<dbReference type="Pfam" id="PF00528">
    <property type="entry name" value="BPD_transp_1"/>
    <property type="match status" value="1"/>
</dbReference>
<comment type="similarity">
    <text evidence="2">Belongs to the binding-protein-dependent transport system permease family. HisMQ subfamily.</text>
</comment>
<dbReference type="PROSITE" id="PS50928">
    <property type="entry name" value="ABC_TM1"/>
    <property type="match status" value="1"/>
</dbReference>
<evidence type="ECO:0000256" key="1">
    <source>
        <dbReference type="ARBA" id="ARBA00004651"/>
    </source>
</evidence>
<evidence type="ECO:0000256" key="7">
    <source>
        <dbReference type="ARBA" id="ARBA00022989"/>
    </source>
</evidence>
<dbReference type="SUPFAM" id="SSF161098">
    <property type="entry name" value="MetI-like"/>
    <property type="match status" value="1"/>
</dbReference>
<gene>
    <name evidence="11" type="ORF">J5W02_11755</name>
</gene>
<evidence type="ECO:0000256" key="8">
    <source>
        <dbReference type="ARBA" id="ARBA00023136"/>
    </source>
</evidence>
<dbReference type="CDD" id="cd06261">
    <property type="entry name" value="TM_PBP2"/>
    <property type="match status" value="1"/>
</dbReference>
<dbReference type="InterPro" id="IPR035906">
    <property type="entry name" value="MetI-like_sf"/>
</dbReference>
<dbReference type="Gene3D" id="1.10.3720.10">
    <property type="entry name" value="MetI-like"/>
    <property type="match status" value="1"/>
</dbReference>
<keyword evidence="7 9" id="KW-1133">Transmembrane helix</keyword>
<dbReference type="InterPro" id="IPR000515">
    <property type="entry name" value="MetI-like"/>
</dbReference>
<feature type="transmembrane region" description="Helical" evidence="9">
    <location>
        <begin position="41"/>
        <end position="62"/>
    </location>
</feature>